<keyword evidence="5" id="KW-0677">Repeat</keyword>
<keyword evidence="6 10" id="KW-0802">TPR repeat</keyword>
<evidence type="ECO:0000256" key="6">
    <source>
        <dbReference type="ARBA" id="ARBA00022803"/>
    </source>
</evidence>
<dbReference type="EMBL" id="CAADFS010000004">
    <property type="protein sequence ID" value="VFK38324.1"/>
    <property type="molecule type" value="Genomic_DNA"/>
</dbReference>
<keyword evidence="9" id="KW-0206">Cytoskeleton</keyword>
<gene>
    <name evidence="14" type="ORF">BECKTC1821D_GA0114238_100434</name>
</gene>
<keyword evidence="3" id="KW-0963">Cytoplasm</keyword>
<keyword evidence="12" id="KW-0732">Signal</keyword>
<comment type="subcellular location">
    <subcellularLocation>
        <location evidence="1">Cytoplasm</location>
        <location evidence="1">Cytoskeleton</location>
    </subcellularLocation>
</comment>
<evidence type="ECO:0000256" key="4">
    <source>
        <dbReference type="ARBA" id="ARBA00022701"/>
    </source>
</evidence>
<evidence type="ECO:0000256" key="10">
    <source>
        <dbReference type="PROSITE-ProRule" id="PRU00339"/>
    </source>
</evidence>
<feature type="domain" description="CHAT" evidence="13">
    <location>
        <begin position="425"/>
        <end position="773"/>
    </location>
</feature>
<evidence type="ECO:0000256" key="2">
    <source>
        <dbReference type="ARBA" id="ARBA00009622"/>
    </source>
</evidence>
<feature type="repeat" description="TPR" evidence="10">
    <location>
        <begin position="98"/>
        <end position="131"/>
    </location>
</feature>
<feature type="chain" id="PRO_5019480739" evidence="12">
    <location>
        <begin position="22"/>
        <end position="774"/>
    </location>
</feature>
<dbReference type="GO" id="GO:0019894">
    <property type="term" value="F:kinesin binding"/>
    <property type="evidence" value="ECO:0007669"/>
    <property type="project" value="TreeGrafter"/>
</dbReference>
<dbReference type="Pfam" id="PF13424">
    <property type="entry name" value="TPR_12"/>
    <property type="match status" value="1"/>
</dbReference>
<keyword evidence="4" id="KW-0493">Microtubule</keyword>
<dbReference type="AlphaFoldDB" id="A0A450YA12"/>
<dbReference type="GO" id="GO:0005737">
    <property type="term" value="C:cytoplasm"/>
    <property type="evidence" value="ECO:0007669"/>
    <property type="project" value="TreeGrafter"/>
</dbReference>
<dbReference type="Gene3D" id="1.25.40.10">
    <property type="entry name" value="Tetratricopeptide repeat domain"/>
    <property type="match status" value="1"/>
</dbReference>
<dbReference type="InterPro" id="IPR024983">
    <property type="entry name" value="CHAT_dom"/>
</dbReference>
<evidence type="ECO:0000256" key="12">
    <source>
        <dbReference type="SAM" id="SignalP"/>
    </source>
</evidence>
<dbReference type="GO" id="GO:0005874">
    <property type="term" value="C:microtubule"/>
    <property type="evidence" value="ECO:0007669"/>
    <property type="project" value="UniProtKB-KW"/>
</dbReference>
<evidence type="ECO:0000259" key="13">
    <source>
        <dbReference type="Pfam" id="PF12770"/>
    </source>
</evidence>
<protein>
    <submittedName>
        <fullName evidence="14">Tetratricopeptide repeat-containing protein</fullName>
    </submittedName>
</protein>
<evidence type="ECO:0000256" key="9">
    <source>
        <dbReference type="ARBA" id="ARBA00023212"/>
    </source>
</evidence>
<keyword evidence="8" id="KW-0505">Motor protein</keyword>
<dbReference type="SUPFAM" id="SSF48452">
    <property type="entry name" value="TPR-like"/>
    <property type="match status" value="1"/>
</dbReference>
<feature type="coiled-coil region" evidence="11">
    <location>
        <begin position="317"/>
        <end position="344"/>
    </location>
</feature>
<evidence type="ECO:0000313" key="14">
    <source>
        <dbReference type="EMBL" id="VFK38324.1"/>
    </source>
</evidence>
<dbReference type="PANTHER" id="PTHR45783">
    <property type="entry name" value="KINESIN LIGHT CHAIN"/>
    <property type="match status" value="1"/>
</dbReference>
<evidence type="ECO:0000256" key="11">
    <source>
        <dbReference type="SAM" id="Coils"/>
    </source>
</evidence>
<organism evidence="14">
    <name type="scientific">Candidatus Kentrum sp. TC</name>
    <dbReference type="NCBI Taxonomy" id="2126339"/>
    <lineage>
        <taxon>Bacteria</taxon>
        <taxon>Pseudomonadati</taxon>
        <taxon>Pseudomonadota</taxon>
        <taxon>Gammaproteobacteria</taxon>
        <taxon>Candidatus Kentrum</taxon>
    </lineage>
</organism>
<evidence type="ECO:0000256" key="7">
    <source>
        <dbReference type="ARBA" id="ARBA00023054"/>
    </source>
</evidence>
<dbReference type="PROSITE" id="PS50005">
    <property type="entry name" value="TPR"/>
    <property type="match status" value="1"/>
</dbReference>
<dbReference type="Pfam" id="PF13374">
    <property type="entry name" value="TPR_10"/>
    <property type="match status" value="1"/>
</dbReference>
<dbReference type="GO" id="GO:0007018">
    <property type="term" value="P:microtubule-based movement"/>
    <property type="evidence" value="ECO:0007669"/>
    <property type="project" value="TreeGrafter"/>
</dbReference>
<dbReference type="Pfam" id="PF12770">
    <property type="entry name" value="CHAT"/>
    <property type="match status" value="1"/>
</dbReference>
<accession>A0A450YA12</accession>
<name>A0A450YA12_9GAMM</name>
<keyword evidence="7 11" id="KW-0175">Coiled coil</keyword>
<reference evidence="14" key="1">
    <citation type="submission" date="2019-02" db="EMBL/GenBank/DDBJ databases">
        <authorList>
            <person name="Gruber-Vodicka R. H."/>
            <person name="Seah K. B. B."/>
        </authorList>
    </citation>
    <scope>NUCLEOTIDE SEQUENCE</scope>
    <source>
        <strain evidence="14">BECK_BZ123</strain>
    </source>
</reference>
<dbReference type="PANTHER" id="PTHR45783:SF3">
    <property type="entry name" value="KINESIN LIGHT CHAIN"/>
    <property type="match status" value="1"/>
</dbReference>
<feature type="signal peptide" evidence="12">
    <location>
        <begin position="1"/>
        <end position="21"/>
    </location>
</feature>
<proteinExistence type="inferred from homology"/>
<dbReference type="InterPro" id="IPR011990">
    <property type="entry name" value="TPR-like_helical_dom_sf"/>
</dbReference>
<dbReference type="InterPro" id="IPR019734">
    <property type="entry name" value="TPR_rpt"/>
</dbReference>
<evidence type="ECO:0000256" key="8">
    <source>
        <dbReference type="ARBA" id="ARBA00023175"/>
    </source>
</evidence>
<evidence type="ECO:0000256" key="5">
    <source>
        <dbReference type="ARBA" id="ARBA00022737"/>
    </source>
</evidence>
<evidence type="ECO:0000256" key="3">
    <source>
        <dbReference type="ARBA" id="ARBA00022490"/>
    </source>
</evidence>
<dbReference type="GO" id="GO:0005871">
    <property type="term" value="C:kinesin complex"/>
    <property type="evidence" value="ECO:0007669"/>
    <property type="project" value="InterPro"/>
</dbReference>
<dbReference type="InterPro" id="IPR002151">
    <property type="entry name" value="Kinesin_light"/>
</dbReference>
<comment type="similarity">
    <text evidence="2">Belongs to the kinesin light chain family.</text>
</comment>
<evidence type="ECO:0000256" key="1">
    <source>
        <dbReference type="ARBA" id="ARBA00004245"/>
    </source>
</evidence>
<dbReference type="SMART" id="SM00028">
    <property type="entry name" value="TPR"/>
    <property type="match status" value="2"/>
</dbReference>
<sequence length="774" mass="84700">MKLPGFTLLLLFLFTLPTALAAPAEGGKGYDPAFIKQVKQAIQKKTGQEPDDEAIADVLNRITVRFHKDGKYAEAGTIAQQALEFGEARLGPEHPSTLASLNNLAGLYRAQGRYQEAEPLYRRVLEARERVLGPEHPDTLGSLNNLALLYQAQGHYQEAEPLYQRALVAQERVLGATHPDTLNVRLNLAGLHIERGAIPKAIESLRVMDRQLRRFVGAQLATTRAESTRRGWLLSKSNFQSVVFSLALRHPSPETRQLAADVLLRWKRLAGEEEALVARLARTSDDSEIRALAEEIAKTRAALSHQMNLLKPDKGAIATHLDRLGELEVELAGLSREFQGHRKERAVDWRAVREQLPAGSALLSLRLFAPFDFKTGKLGEPHWLAMLLPAADDGEDGAIALHDLGPAGPVAEGFARLRATESKQDAQALHALLFGELDGAIKGYERLYLAPDGMLDLLAFHRLVLPDGRYWVERQMLHQIRAGRDLVANVGWGELASPNKKAVGVRPPERSIPRSPQPTLVAFGGIDYGKFPAADHASTSPANQRLRAERGGFSVLAHTGPEASAIGREYKAITGQPAKVWYGEEASEGRLKTLLSPDAQPPRVLHLATHGFFLSRKGEGNERPLTLSGLALAGANEGMAGKPTDGEDGVLYALEAQSLNLEGTELVALSACDTGKGEVDYSEGVYGLTRAFRMAGARNVLMTLWPLNDKLAAAFMGDFYRNWLGGQGCEGKCQATGTPLSPAEALRRTRLAWIKSDDARRRDPKYWAPYVLVE</sequence>
<dbReference type="PRINTS" id="PR00381">
    <property type="entry name" value="KINESINLIGHT"/>
</dbReference>